<dbReference type="PROSITE" id="PS51406">
    <property type="entry name" value="FIBRINOGEN_C_2"/>
    <property type="match status" value="1"/>
</dbReference>
<comment type="caution">
    <text evidence="1">Lacks conserved residue(s) required for the propagation of feature annotation.</text>
</comment>
<dbReference type="Proteomes" id="UP001159427">
    <property type="component" value="Unassembled WGS sequence"/>
</dbReference>
<dbReference type="PROSITE" id="PS50026">
    <property type="entry name" value="EGF_3"/>
    <property type="match status" value="1"/>
</dbReference>
<dbReference type="InterPro" id="IPR002181">
    <property type="entry name" value="Fibrinogen_a/b/g_C_dom"/>
</dbReference>
<feature type="disulfide bond" evidence="1">
    <location>
        <begin position="147"/>
        <end position="156"/>
    </location>
</feature>
<dbReference type="SUPFAM" id="SSF56496">
    <property type="entry name" value="Fibrinogen C-terminal domain-like"/>
    <property type="match status" value="1"/>
</dbReference>
<organism evidence="5 6">
    <name type="scientific">Porites evermanni</name>
    <dbReference type="NCBI Taxonomy" id="104178"/>
    <lineage>
        <taxon>Eukaryota</taxon>
        <taxon>Metazoa</taxon>
        <taxon>Cnidaria</taxon>
        <taxon>Anthozoa</taxon>
        <taxon>Hexacorallia</taxon>
        <taxon>Scleractinia</taxon>
        <taxon>Fungiina</taxon>
        <taxon>Poritidae</taxon>
        <taxon>Porites</taxon>
    </lineage>
</organism>
<reference evidence="5 6" key="1">
    <citation type="submission" date="2022-05" db="EMBL/GenBank/DDBJ databases">
        <authorList>
            <consortium name="Genoscope - CEA"/>
            <person name="William W."/>
        </authorList>
    </citation>
    <scope>NUCLEOTIDE SEQUENCE [LARGE SCALE GENOMIC DNA]</scope>
</reference>
<evidence type="ECO:0000313" key="6">
    <source>
        <dbReference type="Proteomes" id="UP001159427"/>
    </source>
</evidence>
<protein>
    <recommendedName>
        <fullName evidence="7">EGF-like domain-containing protein</fullName>
    </recommendedName>
</protein>
<accession>A0ABN8MBH6</accession>
<evidence type="ECO:0000259" key="3">
    <source>
        <dbReference type="PROSITE" id="PS50026"/>
    </source>
</evidence>
<name>A0ABN8MBH6_9CNID</name>
<dbReference type="InterPro" id="IPR036056">
    <property type="entry name" value="Fibrinogen-like_C"/>
</dbReference>
<sequence>MAALFTCTLFLVTSLPKASPVLVEQKSAVSRQYKEFLSYAKFIKHSNHSLRAVEKIASFFVEKQSECPFSCVNEPRCYSCNTASYPDLAGSYLCELLATDKYRAETKFQPNSSFHHYSLGDPCQEERCGNNGDCIPDFENYFYSCDCHPGFAGKHCERRGKTCSEIKSRSTQAPSGSYVIDPDGDGGYSSFSVYCDMIDNNGVGVTILSHDSEDRTLVDGFEEKGSYVRNVYYIGAGVSSVAQMSGIPMVSAYCEHFIKYECKGSLLFRSAPAGWWVSRDSVQMLYWGGASPDDFQKCACGAATPNTCNCDANIGSSWHEDSGKLTDKNHLPVIQLRFGDTESGEAGYHTLGKLRCYGMA</sequence>
<keyword evidence="6" id="KW-1185">Reference proteome</keyword>
<dbReference type="Gene3D" id="2.60.120.1000">
    <property type="match status" value="1"/>
</dbReference>
<proteinExistence type="predicted"/>
<dbReference type="PROSITE" id="PS01186">
    <property type="entry name" value="EGF_2"/>
    <property type="match status" value="1"/>
</dbReference>
<evidence type="ECO:0000313" key="5">
    <source>
        <dbReference type="EMBL" id="CAH3025880.1"/>
    </source>
</evidence>
<comment type="caution">
    <text evidence="5">The sequence shown here is derived from an EMBL/GenBank/DDBJ whole genome shotgun (WGS) entry which is preliminary data.</text>
</comment>
<keyword evidence="2" id="KW-0732">Signal</keyword>
<feature type="domain" description="EGF-like" evidence="3">
    <location>
        <begin position="119"/>
        <end position="157"/>
    </location>
</feature>
<dbReference type="CDD" id="cd00054">
    <property type="entry name" value="EGF_CA"/>
    <property type="match status" value="1"/>
</dbReference>
<evidence type="ECO:0000259" key="4">
    <source>
        <dbReference type="PROSITE" id="PS51406"/>
    </source>
</evidence>
<feature type="chain" id="PRO_5047281393" description="EGF-like domain-containing protein" evidence="2">
    <location>
        <begin position="19"/>
        <end position="360"/>
    </location>
</feature>
<dbReference type="Gene3D" id="2.10.25.10">
    <property type="entry name" value="Laminin"/>
    <property type="match status" value="1"/>
</dbReference>
<gene>
    <name evidence="5" type="ORF">PEVE_00027433</name>
</gene>
<feature type="domain" description="Fibrinogen C-terminal" evidence="4">
    <location>
        <begin position="154"/>
        <end position="210"/>
    </location>
</feature>
<dbReference type="SMART" id="SM00181">
    <property type="entry name" value="EGF"/>
    <property type="match status" value="1"/>
</dbReference>
<evidence type="ECO:0008006" key="7">
    <source>
        <dbReference type="Google" id="ProtNLM"/>
    </source>
</evidence>
<dbReference type="PROSITE" id="PS00022">
    <property type="entry name" value="EGF_1"/>
    <property type="match status" value="1"/>
</dbReference>
<dbReference type="EMBL" id="CALNXI010000377">
    <property type="protein sequence ID" value="CAH3025880.1"/>
    <property type="molecule type" value="Genomic_DNA"/>
</dbReference>
<evidence type="ECO:0000256" key="1">
    <source>
        <dbReference type="PROSITE-ProRule" id="PRU00076"/>
    </source>
</evidence>
<dbReference type="NCBIfam" id="NF040941">
    <property type="entry name" value="GGGWT_bact"/>
    <property type="match status" value="1"/>
</dbReference>
<keyword evidence="1" id="KW-1015">Disulfide bond</keyword>
<keyword evidence="1" id="KW-0245">EGF-like domain</keyword>
<dbReference type="SUPFAM" id="SSF57196">
    <property type="entry name" value="EGF/Laminin"/>
    <property type="match status" value="1"/>
</dbReference>
<feature type="signal peptide" evidence="2">
    <location>
        <begin position="1"/>
        <end position="18"/>
    </location>
</feature>
<evidence type="ECO:0000256" key="2">
    <source>
        <dbReference type="SAM" id="SignalP"/>
    </source>
</evidence>
<dbReference type="InterPro" id="IPR000742">
    <property type="entry name" value="EGF"/>
</dbReference>
<feature type="disulfide bond" evidence="1">
    <location>
        <begin position="128"/>
        <end position="145"/>
    </location>
</feature>